<protein>
    <submittedName>
        <fullName evidence="1">Uncharacterized protein</fullName>
    </submittedName>
</protein>
<accession>A0ABX0QC84</accession>
<reference evidence="2" key="2">
    <citation type="submission" date="2023-07" db="EMBL/GenBank/DDBJ databases">
        <authorList>
            <person name="Jung D.-H."/>
        </authorList>
    </citation>
    <scope>NUCLEOTIDE SEQUENCE [LARGE SCALE GENOMIC DNA]</scope>
    <source>
        <strain evidence="2">JA-25</strain>
    </source>
</reference>
<comment type="caution">
    <text evidence="1">The sequence shown here is derived from an EMBL/GenBank/DDBJ whole genome shotgun (WGS) entry which is preliminary data.</text>
</comment>
<dbReference type="EMBL" id="WAEL01000002">
    <property type="protein sequence ID" value="NID09970.1"/>
    <property type="molecule type" value="Genomic_DNA"/>
</dbReference>
<dbReference type="RefSeq" id="WP_166691418.1">
    <property type="nucleotide sequence ID" value="NZ_WAEL01000002.1"/>
</dbReference>
<proteinExistence type="predicted"/>
<organism evidence="1 2">
    <name type="scientific">Fibrivirga algicola</name>
    <dbReference type="NCBI Taxonomy" id="2950420"/>
    <lineage>
        <taxon>Bacteria</taxon>
        <taxon>Pseudomonadati</taxon>
        <taxon>Bacteroidota</taxon>
        <taxon>Cytophagia</taxon>
        <taxon>Cytophagales</taxon>
        <taxon>Spirosomataceae</taxon>
        <taxon>Fibrivirga</taxon>
    </lineage>
</organism>
<evidence type="ECO:0000313" key="2">
    <source>
        <dbReference type="Proteomes" id="UP000606008"/>
    </source>
</evidence>
<dbReference type="Proteomes" id="UP000606008">
    <property type="component" value="Unassembled WGS sequence"/>
</dbReference>
<sequence>MATLELNATDEGTRKLKQLSGLYQDGTLKGARTASFTKLYAAFVAEQSRNANIRQFRRETAEKIMAQSADMSLTDKAYYTNELITYRSDDVKLIGKSITALKDKLPAESHAQMVAKAQQLFDQYEAHFQKERIEYSRKQGETYQERAIYALNRVWAEQGMAVVRESRQLL</sequence>
<reference evidence="2" key="1">
    <citation type="submission" date="2019-09" db="EMBL/GenBank/DDBJ databases">
        <authorList>
            <person name="Jung D.-H."/>
        </authorList>
    </citation>
    <scope>NUCLEOTIDE SEQUENCE [LARGE SCALE GENOMIC DNA]</scope>
    <source>
        <strain evidence="2">JA-25</strain>
    </source>
</reference>
<keyword evidence="2" id="KW-1185">Reference proteome</keyword>
<evidence type="ECO:0000313" key="1">
    <source>
        <dbReference type="EMBL" id="NID09970.1"/>
    </source>
</evidence>
<gene>
    <name evidence="1" type="ORF">F7231_07280</name>
</gene>
<name>A0ABX0QC84_9BACT</name>